<dbReference type="AlphaFoldDB" id="A0A368YKY1"/>
<gene>
    <name evidence="1" type="ORF">DFP89_1215</name>
</gene>
<comment type="caution">
    <text evidence="1">The sequence shown here is derived from an EMBL/GenBank/DDBJ whole genome shotgun (WGS) entry which is preliminary data.</text>
</comment>
<dbReference type="OrthoDB" id="9801242at2"/>
<dbReference type="Gene3D" id="1.10.238.160">
    <property type="match status" value="1"/>
</dbReference>
<reference evidence="1 2" key="1">
    <citation type="submission" date="2018-07" db="EMBL/GenBank/DDBJ databases">
        <title>Genomic Encyclopedia of Type Strains, Phase III (KMG-III): the genomes of soil and plant-associated and newly described type strains.</title>
        <authorList>
            <person name="Whitman W."/>
        </authorList>
    </citation>
    <scope>NUCLEOTIDE SEQUENCE [LARGE SCALE GENOMIC DNA]</scope>
    <source>
        <strain evidence="1 2">CECT 8525</strain>
    </source>
</reference>
<dbReference type="EMBL" id="QPJL01000021">
    <property type="protein sequence ID" value="RCW79976.1"/>
    <property type="molecule type" value="Genomic_DNA"/>
</dbReference>
<dbReference type="InterPro" id="IPR010260">
    <property type="entry name" value="AlpA"/>
</dbReference>
<protein>
    <submittedName>
        <fullName evidence="1">AlpA family transcriptional regulator</fullName>
    </submittedName>
</protein>
<organism evidence="1 2">
    <name type="scientific">Paracoccus lutimaris</name>
    <dbReference type="NCBI Taxonomy" id="1490030"/>
    <lineage>
        <taxon>Bacteria</taxon>
        <taxon>Pseudomonadati</taxon>
        <taxon>Pseudomonadota</taxon>
        <taxon>Alphaproteobacteria</taxon>
        <taxon>Rhodobacterales</taxon>
        <taxon>Paracoccaceae</taxon>
        <taxon>Paracoccus</taxon>
    </lineage>
</organism>
<keyword evidence="2" id="KW-1185">Reference proteome</keyword>
<evidence type="ECO:0000313" key="2">
    <source>
        <dbReference type="Proteomes" id="UP000253345"/>
    </source>
</evidence>
<dbReference type="Proteomes" id="UP000253345">
    <property type="component" value="Unassembled WGS sequence"/>
</dbReference>
<dbReference type="Pfam" id="PF05930">
    <property type="entry name" value="Phage_AlpA"/>
    <property type="match status" value="1"/>
</dbReference>
<sequence length="86" mass="9348">MQTQRMLRKPALMDRTGLANSTVHWHVAHGLLPKPVKIGARAAAWPEHEIAEILAARTAGADNEAVKALVVELTAKRMARKDGSTD</sequence>
<name>A0A368YKY1_9RHOB</name>
<proteinExistence type="predicted"/>
<evidence type="ECO:0000313" key="1">
    <source>
        <dbReference type="EMBL" id="RCW79976.1"/>
    </source>
</evidence>
<accession>A0A368YKY1</accession>
<dbReference type="RefSeq" id="WP_114350287.1">
    <property type="nucleotide sequence ID" value="NZ_QPJL01000021.1"/>
</dbReference>